<dbReference type="InterPro" id="IPR042272">
    <property type="entry name" value="ATP12_ATP_synth-F1-assembly_N"/>
</dbReference>
<comment type="subcellular location">
    <subcellularLocation>
        <location evidence="1">Mitochondrion</location>
    </subcellularLocation>
</comment>
<keyword evidence="3" id="KW-0809">Transit peptide</keyword>
<proteinExistence type="inferred from homology"/>
<evidence type="ECO:0000256" key="3">
    <source>
        <dbReference type="ARBA" id="ARBA00022946"/>
    </source>
</evidence>
<dbReference type="Pfam" id="PF07542">
    <property type="entry name" value="ATP12"/>
    <property type="match status" value="1"/>
</dbReference>
<dbReference type="InParanoid" id="E4XSS3"/>
<gene>
    <name evidence="6" type="ORF">GSOID_T00002844001</name>
</gene>
<dbReference type="PANTHER" id="PTHR21013">
    <property type="entry name" value="ATP SYNTHASE MITOCHONDRIAL F1 COMPLEX ASSEMBLY FACTOR 2/ATP12 PROTEIN, MITOCHONDRIAL PRECURSOR"/>
    <property type="match status" value="1"/>
</dbReference>
<keyword evidence="4" id="KW-0496">Mitochondrion</keyword>
<dbReference type="Gene3D" id="1.10.3580.10">
    <property type="entry name" value="ATP12 ATPase"/>
    <property type="match status" value="1"/>
</dbReference>
<evidence type="ECO:0000313" key="6">
    <source>
        <dbReference type="EMBL" id="CBY12785.1"/>
    </source>
</evidence>
<evidence type="ECO:0000256" key="2">
    <source>
        <dbReference type="ARBA" id="ARBA00008231"/>
    </source>
</evidence>
<evidence type="ECO:0000256" key="5">
    <source>
        <dbReference type="ARBA" id="ARBA00023186"/>
    </source>
</evidence>
<dbReference type="Proteomes" id="UP000001307">
    <property type="component" value="Unassembled WGS sequence"/>
</dbReference>
<name>E4XSS3_OIKDI</name>
<evidence type="ECO:0000256" key="4">
    <source>
        <dbReference type="ARBA" id="ARBA00023128"/>
    </source>
</evidence>
<reference evidence="6" key="1">
    <citation type="journal article" date="2010" name="Science">
        <title>Plasticity of animal genome architecture unmasked by rapid evolution of a pelagic tunicate.</title>
        <authorList>
            <person name="Denoeud F."/>
            <person name="Henriet S."/>
            <person name="Mungpakdee S."/>
            <person name="Aury J.M."/>
            <person name="Da Silva C."/>
            <person name="Brinkmann H."/>
            <person name="Mikhaleva J."/>
            <person name="Olsen L.C."/>
            <person name="Jubin C."/>
            <person name="Canestro C."/>
            <person name="Bouquet J.M."/>
            <person name="Danks G."/>
            <person name="Poulain J."/>
            <person name="Campsteijn C."/>
            <person name="Adamski M."/>
            <person name="Cross I."/>
            <person name="Yadetie F."/>
            <person name="Muffato M."/>
            <person name="Louis A."/>
            <person name="Butcher S."/>
            <person name="Tsagkogeorga G."/>
            <person name="Konrad A."/>
            <person name="Singh S."/>
            <person name="Jensen M.F."/>
            <person name="Cong E.H."/>
            <person name="Eikeseth-Otteraa H."/>
            <person name="Noel B."/>
            <person name="Anthouard V."/>
            <person name="Porcel B.M."/>
            <person name="Kachouri-Lafond R."/>
            <person name="Nishino A."/>
            <person name="Ugolini M."/>
            <person name="Chourrout P."/>
            <person name="Nishida H."/>
            <person name="Aasland R."/>
            <person name="Huzurbazar S."/>
            <person name="Westhof E."/>
            <person name="Delsuc F."/>
            <person name="Lehrach H."/>
            <person name="Reinhardt R."/>
            <person name="Weissenbach J."/>
            <person name="Roy S.W."/>
            <person name="Artiguenave F."/>
            <person name="Postlethwait J.H."/>
            <person name="Manak J.R."/>
            <person name="Thompson E.M."/>
            <person name="Jaillon O."/>
            <person name="Du Pasquier L."/>
            <person name="Boudinot P."/>
            <person name="Liberles D.A."/>
            <person name="Volff J.N."/>
            <person name="Philippe H."/>
            <person name="Lenhard B."/>
            <person name="Roest Crollius H."/>
            <person name="Wincker P."/>
            <person name="Chourrout D."/>
        </authorList>
    </citation>
    <scope>NUCLEOTIDE SEQUENCE [LARGE SCALE GENOMIC DNA]</scope>
</reference>
<dbReference type="OrthoDB" id="5673at2759"/>
<dbReference type="SUPFAM" id="SSF160909">
    <property type="entry name" value="ATP12-like"/>
    <property type="match status" value="1"/>
</dbReference>
<dbReference type="GO" id="GO:0033615">
    <property type="term" value="P:mitochondrial proton-transporting ATP synthase complex assembly"/>
    <property type="evidence" value="ECO:0007669"/>
    <property type="project" value="TreeGrafter"/>
</dbReference>
<dbReference type="InterPro" id="IPR011419">
    <property type="entry name" value="ATP12_ATP_synth-F1-assembly"/>
</dbReference>
<dbReference type="AlphaFoldDB" id="E4XSS3"/>
<dbReference type="GO" id="GO:0005739">
    <property type="term" value="C:mitochondrion"/>
    <property type="evidence" value="ECO:0007669"/>
    <property type="project" value="UniProtKB-SubCell"/>
</dbReference>
<dbReference type="FunCoup" id="E4XSS3">
    <property type="interactions" value="166"/>
</dbReference>
<evidence type="ECO:0008006" key="8">
    <source>
        <dbReference type="Google" id="ProtNLM"/>
    </source>
</evidence>
<evidence type="ECO:0000256" key="1">
    <source>
        <dbReference type="ARBA" id="ARBA00004173"/>
    </source>
</evidence>
<dbReference type="EMBL" id="FN653139">
    <property type="protein sequence ID" value="CBY12785.1"/>
    <property type="molecule type" value="Genomic_DNA"/>
</dbReference>
<evidence type="ECO:0000313" key="7">
    <source>
        <dbReference type="Proteomes" id="UP000001307"/>
    </source>
</evidence>
<dbReference type="InterPro" id="IPR023335">
    <property type="entry name" value="ATP12_ortho_dom_sf"/>
</dbReference>
<comment type="similarity">
    <text evidence="2">Belongs to the ATP12 family.</text>
</comment>
<keyword evidence="5" id="KW-0143">Chaperone</keyword>
<sequence>MLRSLNRALRTSSVRNVAFKNVQLSENHEGYEVLIDGRKLRIPRTSNVLKIKSRDLAEIVALEWAGQEERNLAKIKKHSLYMTQLCYAESELRETTDKAELIDDLLKYLQTDTCLFRSPFTEAESLDGTPSINLVETQDEKWTPVQNWFEERFRTKLEVAKGFRLPTVPEDAYENLRTHLNSYDIGVLIALDKMCLALKSMMLCLMVIERKLSIEDGVLLSRLENEYQKDTWGTVEYHHTVEECDIRAKVASQALFIRYSVEDIDSDPKLISDYTL</sequence>
<dbReference type="Gene3D" id="3.30.2180.10">
    <property type="entry name" value="ATP12-like"/>
    <property type="match status" value="1"/>
</dbReference>
<keyword evidence="7" id="KW-1185">Reference proteome</keyword>
<protein>
    <recommendedName>
        <fullName evidence="8">ATP synthase mitochondrial F1 complex assembly factor 2</fullName>
    </recommendedName>
</protein>
<organism evidence="6">
    <name type="scientific">Oikopleura dioica</name>
    <name type="common">Tunicate</name>
    <dbReference type="NCBI Taxonomy" id="34765"/>
    <lineage>
        <taxon>Eukaryota</taxon>
        <taxon>Metazoa</taxon>
        <taxon>Chordata</taxon>
        <taxon>Tunicata</taxon>
        <taxon>Appendicularia</taxon>
        <taxon>Copelata</taxon>
        <taxon>Oikopleuridae</taxon>
        <taxon>Oikopleura</taxon>
    </lineage>
</organism>
<accession>E4XSS3</accession>
<dbReference type="PANTHER" id="PTHR21013:SF10">
    <property type="entry name" value="ATP SYNTHASE MITOCHONDRIAL F1 COMPLEX ASSEMBLY FACTOR 2"/>
    <property type="match status" value="1"/>
</dbReference>